<dbReference type="Pfam" id="PF00270">
    <property type="entry name" value="DEAD"/>
    <property type="match status" value="1"/>
</dbReference>
<dbReference type="SUPFAM" id="SSF52540">
    <property type="entry name" value="P-loop containing nucleoside triphosphate hydrolases"/>
    <property type="match status" value="2"/>
</dbReference>
<reference evidence="6" key="1">
    <citation type="submission" date="2017-08" db="EMBL/GenBank/DDBJ databases">
        <authorList>
            <person name="Varghese N."/>
            <person name="Submissions S."/>
        </authorList>
    </citation>
    <scope>NUCLEOTIDE SEQUENCE [LARGE SCALE GENOMIC DNA]</scope>
    <source>
        <strain evidence="6">JC23</strain>
    </source>
</reference>
<dbReference type="GO" id="GO:0003676">
    <property type="term" value="F:nucleic acid binding"/>
    <property type="evidence" value="ECO:0007669"/>
    <property type="project" value="InterPro"/>
</dbReference>
<dbReference type="GO" id="GO:0036297">
    <property type="term" value="P:interstrand cross-link repair"/>
    <property type="evidence" value="ECO:0007669"/>
    <property type="project" value="TreeGrafter"/>
</dbReference>
<evidence type="ECO:0000313" key="6">
    <source>
        <dbReference type="Proteomes" id="UP000219252"/>
    </source>
</evidence>
<dbReference type="Gene3D" id="3.40.50.300">
    <property type="entry name" value="P-loop containing nucleotide triphosphate hydrolases"/>
    <property type="match status" value="2"/>
</dbReference>
<sequence length="1751" mass="202328">MDYTLNKVADRLQKRLIEYIETRYVISNDVLQKKRHAMLETPGTLRTAPYIEATPVYELGSAYQDMHIPQSTKELMTELAEYNIGVFPRPYVHQQIAMETFLSNGNDLIVSTGTGSGKTESFLHPMLATLYEEAVTRPASFVQRGVRTLILYPMNALVGDQMTRLRKLMGDERVKSRFHTYGRNPQFGMYTSRTPYAGTPNKLKDQLQLQPILKHYLEMEQKNPDIANQLKDRGKWYAKDLQAFKDSKMPKTYRYTTSPTDAELLTRHEIQQTPPDILVTNYSMLEYMLMRPIERSIWQDTKEWLAKDSANNFVLVLDEAHMYRGTSGAEVALLIRRLQARLGISRDRMKVILTSASLGKEGDEETPIRFAQQLTGVAASREFKLITGKKESRPQGKAMTANDALHWANIDYSIVAEWNKNYQNVVTHLQPIFKALNLDTLPTEKNEFQEFLYKQLDGYGPIERVIKQISGNATSIKELIEVICPTSDLTIAEKAISQLLLVANTAVKNGRVLLPARLHLFFRGLSGVYICTNPNCDNSKFLGKMYDAYREQCTCGSRVFEMYTHMLCGAAFIKAFREKDAGFPTYLWSEPGSDIVGEPLEEIHLLIEKPNNRALEGDILKPLWLNVKTGYIVETPPQQVMNYIRVYMSVEKPKKYRKRKYYSPAKSFYTCPCCLKKSQNNIRDLRTKGDQPFGEIVREQFAIQPPVSGKEDLPNEGRKVLLFSDGRQKAARLARDIPLEMEKDVIRQLILQATTLENGIKMDSYFYNKILYLLNKNHVQILDGDDRKSIQNDAEYFQEEYENDLEYINEEALEPSKTLVKRIYQVVGNPGYSIYDTATGYVTLSAPILKRKHRNHESYISKEDFETIVILFIKEMLADVSINDAVLTPNDRKEILGQYRSEEEWSRNYGDLSRSLKKLIEYITPNNVQEIIDELYSLCQMQNDRYLLKKDQLIIKQGLEDNWYYCTDCREIHLRTAKNLCVNCLSNNVKELIPNSEAFNALKGFWRSPIQEVLDGVRIKNVRVEEHTAQLSQKDVRHALATTEKYELGFQDIEMDKGMGVVDILSSTTTMEVGIDIGSLTAVSLRNMPPQRENYQQRAGRAGRRGSSLSTVITYAQDSPHDHYYFNNPKKMISGDTRDALIYINNKKIVQRHINALFIQTYFHEVVHELRHEKYTKINESLGYTVDFFEGEPPFNFESFDDWLTEQNHKKFKGIPGVYDIIPEEMVAEEDDPTRAKVNIIREAMGILLDELPTKYQENIKSLKVAEGEGAEEYVATKLFIEFLFNYGFLPSYAFPVDLTSFYIQKKENKEIILEQQPQLQLNRALSEYAPGRMLVVNKKKYRVGGIFNPYLKNPFSDEVNHQLDEVVYCDRCHFTKLEQFAETKCPTCNAKLKRMSYMRPTGFSPEKGRELQEFDLEQDYSYANDPQLPFTNSQESLKFELLYNGNIQYATKLNDELIIMNRGVHRQNGFNMCKDCGFIQPIYEGIEPPTSHFKPFLTNGRDIECRGELHQVFLANRFKSDLLFIRLHLSKQLDIGEIKAWLNNALTTIGEAFSLAAGRVLDIDAQELSVGHRFVREEDNELYADIYVFDTLEGGAGYSLMAGEKIQEILGETMNVLAECPNHCDSSCYKCLRHYNNQFKHKFLHRKLGHELLSYLMNNQFEQYDETEQQQWLSRIIETHQLFSGTVSIPFNKRNNIIYIELFDQKIALKNNIMAMNNEHYLYFSPFEIQFALPNVYIEIRKAMEVINSL</sequence>
<dbReference type="SMART" id="SM00490">
    <property type="entry name" value="HELICc"/>
    <property type="match status" value="1"/>
</dbReference>
<evidence type="ECO:0000259" key="4">
    <source>
        <dbReference type="PROSITE" id="PS51194"/>
    </source>
</evidence>
<keyword evidence="2" id="KW-0067">ATP-binding</keyword>
<dbReference type="InterPro" id="IPR001650">
    <property type="entry name" value="Helicase_C-like"/>
</dbReference>
<dbReference type="InterPro" id="IPR011545">
    <property type="entry name" value="DEAD/DEAH_box_helicase_dom"/>
</dbReference>
<feature type="domain" description="Helicase C-terminal" evidence="4">
    <location>
        <begin position="988"/>
        <end position="1150"/>
    </location>
</feature>
<dbReference type="InterPro" id="IPR018973">
    <property type="entry name" value="MZB"/>
</dbReference>
<dbReference type="SMART" id="SM00487">
    <property type="entry name" value="DEXDc"/>
    <property type="match status" value="1"/>
</dbReference>
<protein>
    <submittedName>
        <fullName evidence="5">Helicase-like protein</fullName>
    </submittedName>
</protein>
<proteinExistence type="predicted"/>
<gene>
    <name evidence="5" type="ORF">SAMN05877842_10310</name>
</gene>
<dbReference type="GO" id="GO:0006289">
    <property type="term" value="P:nucleotide-excision repair"/>
    <property type="evidence" value="ECO:0007669"/>
    <property type="project" value="TreeGrafter"/>
</dbReference>
<dbReference type="Proteomes" id="UP000219252">
    <property type="component" value="Unassembled WGS sequence"/>
</dbReference>
<dbReference type="EMBL" id="OBQC01000003">
    <property type="protein sequence ID" value="SOC37079.1"/>
    <property type="molecule type" value="Genomic_DNA"/>
</dbReference>
<keyword evidence="5" id="KW-0347">Helicase</keyword>
<dbReference type="PANTHER" id="PTHR47957:SF3">
    <property type="entry name" value="ATP-DEPENDENT HELICASE HRQ1"/>
    <property type="match status" value="1"/>
</dbReference>
<dbReference type="PROSITE" id="PS51194">
    <property type="entry name" value="HELICASE_CTER"/>
    <property type="match status" value="1"/>
</dbReference>
<evidence type="ECO:0000256" key="1">
    <source>
        <dbReference type="ARBA" id="ARBA00022741"/>
    </source>
</evidence>
<evidence type="ECO:0000256" key="2">
    <source>
        <dbReference type="ARBA" id="ARBA00022840"/>
    </source>
</evidence>
<dbReference type="GO" id="GO:0043138">
    <property type="term" value="F:3'-5' DNA helicase activity"/>
    <property type="evidence" value="ECO:0007669"/>
    <property type="project" value="TreeGrafter"/>
</dbReference>
<dbReference type="PROSITE" id="PS51192">
    <property type="entry name" value="HELICASE_ATP_BIND_1"/>
    <property type="match status" value="1"/>
</dbReference>
<dbReference type="GO" id="GO:0005524">
    <property type="term" value="F:ATP binding"/>
    <property type="evidence" value="ECO:0007669"/>
    <property type="project" value="UniProtKB-KW"/>
</dbReference>
<dbReference type="Pfam" id="PF00271">
    <property type="entry name" value="Helicase_C"/>
    <property type="match status" value="1"/>
</dbReference>
<accession>A0A285U5G1</accession>
<dbReference type="Pfam" id="PF09369">
    <property type="entry name" value="MZB"/>
    <property type="match status" value="1"/>
</dbReference>
<dbReference type="InterPro" id="IPR014001">
    <property type="entry name" value="Helicase_ATP-bd"/>
</dbReference>
<name>A0A285U5G1_9BACL</name>
<dbReference type="OrthoDB" id="143059at2"/>
<dbReference type="RefSeq" id="WP_097148669.1">
    <property type="nucleotide sequence ID" value="NZ_OBQC01000003.1"/>
</dbReference>
<dbReference type="PANTHER" id="PTHR47957">
    <property type="entry name" value="ATP-DEPENDENT HELICASE HRQ1"/>
    <property type="match status" value="1"/>
</dbReference>
<dbReference type="InterPro" id="IPR027417">
    <property type="entry name" value="P-loop_NTPase"/>
</dbReference>
<keyword evidence="6" id="KW-1185">Reference proteome</keyword>
<keyword evidence="1" id="KW-0547">Nucleotide-binding</keyword>
<evidence type="ECO:0000313" key="5">
    <source>
        <dbReference type="EMBL" id="SOC37079.1"/>
    </source>
</evidence>
<keyword evidence="5" id="KW-0378">Hydrolase</keyword>
<evidence type="ECO:0000259" key="3">
    <source>
        <dbReference type="PROSITE" id="PS51192"/>
    </source>
</evidence>
<organism evidence="5 6">
    <name type="scientific">Ureibacillus acetophenoni</name>
    <dbReference type="NCBI Taxonomy" id="614649"/>
    <lineage>
        <taxon>Bacteria</taxon>
        <taxon>Bacillati</taxon>
        <taxon>Bacillota</taxon>
        <taxon>Bacilli</taxon>
        <taxon>Bacillales</taxon>
        <taxon>Caryophanaceae</taxon>
        <taxon>Ureibacillus</taxon>
    </lineage>
</organism>
<feature type="domain" description="Helicase ATP-binding" evidence="3">
    <location>
        <begin position="99"/>
        <end position="376"/>
    </location>
</feature>